<protein>
    <submittedName>
        <fullName evidence="9">Thymosin beta-4-like</fullName>
    </submittedName>
</protein>
<dbReference type="RefSeq" id="XP_072587486.1">
    <property type="nucleotide sequence ID" value="XM_072731385.1"/>
</dbReference>
<keyword evidence="8" id="KW-1185">Reference proteome</keyword>
<feature type="region of interest" description="Disordered" evidence="7">
    <location>
        <begin position="17"/>
        <end position="43"/>
    </location>
</feature>
<sequence>MSEKCDMAEVEKFDRSLRRQKLKRKNPLPSKETIEQEKQTGKL</sequence>
<comment type="subcellular location">
    <subcellularLocation>
        <location evidence="1">Cytoplasm</location>
        <location evidence="1">Cytoskeleton</location>
    </subcellularLocation>
</comment>
<reference evidence="9" key="1">
    <citation type="submission" date="2025-08" db="UniProtKB">
        <authorList>
            <consortium name="RefSeq"/>
        </authorList>
    </citation>
    <scope>IDENTIFICATION</scope>
    <source>
        <tissue evidence="9">Cell line</tissue>
    </source>
</reference>
<dbReference type="InterPro" id="IPR038386">
    <property type="entry name" value="Beta-thymosin_sf"/>
</dbReference>
<comment type="similarity">
    <text evidence="2">Belongs to the thymosin beta family.</text>
</comment>
<dbReference type="Pfam" id="PF01290">
    <property type="entry name" value="Thymosin"/>
    <property type="match status" value="1"/>
</dbReference>
<accession>A0ABM4YB22</accession>
<keyword evidence="4" id="KW-0009">Actin-binding</keyword>
<dbReference type="PANTHER" id="PTHR12021">
    <property type="entry name" value="THYMOSIN BETA"/>
    <property type="match status" value="1"/>
</dbReference>
<feature type="compositionally biased region" description="Basic and acidic residues" evidence="7">
    <location>
        <begin position="32"/>
        <end position="43"/>
    </location>
</feature>
<dbReference type="GeneID" id="112930883"/>
<evidence type="ECO:0000313" key="9">
    <source>
        <dbReference type="RefSeq" id="XP_072587486.1"/>
    </source>
</evidence>
<evidence type="ECO:0000256" key="2">
    <source>
        <dbReference type="ARBA" id="ARBA00009511"/>
    </source>
</evidence>
<dbReference type="Gene3D" id="1.20.5.520">
    <property type="entry name" value="Single helix bin"/>
    <property type="match status" value="1"/>
</dbReference>
<evidence type="ECO:0000256" key="5">
    <source>
        <dbReference type="ARBA" id="ARBA00023212"/>
    </source>
</evidence>
<evidence type="ECO:0000256" key="4">
    <source>
        <dbReference type="ARBA" id="ARBA00023203"/>
    </source>
</evidence>
<comment type="function">
    <text evidence="6">Plays an important role in the organization of the cytoskeleton. Binds to and sequesters actin monomers (G actin) and therefore inhibits actin polymerization.</text>
</comment>
<keyword evidence="3" id="KW-0963">Cytoplasm</keyword>
<evidence type="ECO:0000313" key="8">
    <source>
        <dbReference type="Proteomes" id="UP001652641"/>
    </source>
</evidence>
<dbReference type="Proteomes" id="UP001652641">
    <property type="component" value="Chromosome 12"/>
</dbReference>
<organism evidence="8 9">
    <name type="scientific">Vulpes vulpes</name>
    <name type="common">Red fox</name>
    <dbReference type="NCBI Taxonomy" id="9627"/>
    <lineage>
        <taxon>Eukaryota</taxon>
        <taxon>Metazoa</taxon>
        <taxon>Chordata</taxon>
        <taxon>Craniata</taxon>
        <taxon>Vertebrata</taxon>
        <taxon>Euteleostomi</taxon>
        <taxon>Mammalia</taxon>
        <taxon>Eutheria</taxon>
        <taxon>Laurasiatheria</taxon>
        <taxon>Carnivora</taxon>
        <taxon>Caniformia</taxon>
        <taxon>Canidae</taxon>
        <taxon>Vulpes</taxon>
    </lineage>
</organism>
<dbReference type="SMART" id="SM00152">
    <property type="entry name" value="THY"/>
    <property type="match status" value="1"/>
</dbReference>
<evidence type="ECO:0000256" key="3">
    <source>
        <dbReference type="ARBA" id="ARBA00022490"/>
    </source>
</evidence>
<gene>
    <name evidence="9" type="primary">LOC112930883</name>
</gene>
<evidence type="ECO:0000256" key="1">
    <source>
        <dbReference type="ARBA" id="ARBA00004245"/>
    </source>
</evidence>
<dbReference type="InterPro" id="IPR001152">
    <property type="entry name" value="Beta-thymosin"/>
</dbReference>
<name>A0ABM4YB22_VULVU</name>
<evidence type="ECO:0000256" key="7">
    <source>
        <dbReference type="SAM" id="MobiDB-lite"/>
    </source>
</evidence>
<proteinExistence type="inferred from homology"/>
<dbReference type="PANTHER" id="PTHR12021:SF3">
    <property type="entry name" value="THYMOSIN BETA-4-LIKE"/>
    <property type="match status" value="1"/>
</dbReference>
<evidence type="ECO:0000256" key="6">
    <source>
        <dbReference type="ARBA" id="ARBA00025497"/>
    </source>
</evidence>
<keyword evidence="5" id="KW-0206">Cytoskeleton</keyword>